<evidence type="ECO:0000256" key="3">
    <source>
        <dbReference type="ARBA" id="ARBA00023163"/>
    </source>
</evidence>
<dbReference type="RefSeq" id="WP_036175148.1">
    <property type="nucleotide sequence ID" value="NZ_AVCZ01000012.1"/>
</dbReference>
<reference evidence="5 6" key="1">
    <citation type="submission" date="2014-02" db="EMBL/GenBank/DDBJ databases">
        <title>Draft genome sequence of Lysinibacillus massiliensis CCUG 49529.</title>
        <authorList>
            <person name="Zhang F."/>
            <person name="Wang G."/>
            <person name="Zhang L."/>
        </authorList>
    </citation>
    <scope>NUCLEOTIDE SEQUENCE [LARGE SCALE GENOMIC DNA]</scope>
    <source>
        <strain evidence="5 6">CCUG 49529</strain>
    </source>
</reference>
<dbReference type="GO" id="GO:0006355">
    <property type="term" value="P:regulation of DNA-templated transcription"/>
    <property type="evidence" value="ECO:0007669"/>
    <property type="project" value="InterPro"/>
</dbReference>
<evidence type="ECO:0000313" key="5">
    <source>
        <dbReference type="EMBL" id="KGR90928.1"/>
    </source>
</evidence>
<accession>A0A0A3J6Y4</accession>
<dbReference type="SMART" id="SM00421">
    <property type="entry name" value="HTH_LUXR"/>
    <property type="match status" value="1"/>
</dbReference>
<dbReference type="AlphaFoldDB" id="A0A0A3J6Y4"/>
<comment type="caution">
    <text evidence="5">The sequence shown here is derived from an EMBL/GenBank/DDBJ whole genome shotgun (WGS) entry which is preliminary data.</text>
</comment>
<dbReference type="eggNOG" id="COG2197">
    <property type="taxonomic scope" value="Bacteria"/>
</dbReference>
<dbReference type="InterPro" id="IPR016032">
    <property type="entry name" value="Sig_transdc_resp-reg_C-effctor"/>
</dbReference>
<dbReference type="CDD" id="cd06170">
    <property type="entry name" value="LuxR_C_like"/>
    <property type="match status" value="1"/>
</dbReference>
<name>A0A0A3J6Y4_9BACL</name>
<dbReference type="InterPro" id="IPR036388">
    <property type="entry name" value="WH-like_DNA-bd_sf"/>
</dbReference>
<dbReference type="PANTHER" id="PTHR44688">
    <property type="entry name" value="DNA-BINDING TRANSCRIPTIONAL ACTIVATOR DEVR_DOSR"/>
    <property type="match status" value="1"/>
</dbReference>
<keyword evidence="2" id="KW-0238">DNA-binding</keyword>
<dbReference type="OrthoDB" id="581422at2"/>
<keyword evidence="3" id="KW-0804">Transcription</keyword>
<evidence type="ECO:0000256" key="2">
    <source>
        <dbReference type="ARBA" id="ARBA00023125"/>
    </source>
</evidence>
<dbReference type="GO" id="GO:0003677">
    <property type="term" value="F:DNA binding"/>
    <property type="evidence" value="ECO:0007669"/>
    <property type="project" value="UniProtKB-KW"/>
</dbReference>
<feature type="domain" description="HTH luxR-type" evidence="4">
    <location>
        <begin position="163"/>
        <end position="228"/>
    </location>
</feature>
<protein>
    <recommendedName>
        <fullName evidence="4">HTH luxR-type domain-containing protein</fullName>
    </recommendedName>
</protein>
<dbReference type="Proteomes" id="UP000030595">
    <property type="component" value="Unassembled WGS sequence"/>
</dbReference>
<dbReference type="InterPro" id="IPR000792">
    <property type="entry name" value="Tscrpt_reg_LuxR_C"/>
</dbReference>
<dbReference type="SUPFAM" id="SSF46894">
    <property type="entry name" value="C-terminal effector domain of the bipartite response regulators"/>
    <property type="match status" value="1"/>
</dbReference>
<sequence>MQMLPFIMKEKLKGGVHLQSHEEQICYILRMFDKLFLGEKLSFYRFSPVGYVGEGVAMLVDGQLQSLNYIRDDIRALTVIRQAVEKRRPIFYRGQDIITQITSRYQRNDILKALLVVPIVANNLTIAYICSEFCKQDVEIETKLIEELSIFGKTAGELLIQPINHSHPKLSPRENEILKALSNGLSTKEMAQTLDLSEGTIKQYIKSALLKLEAKNRAHAVSIYMSQTK</sequence>
<dbReference type="PANTHER" id="PTHR44688:SF16">
    <property type="entry name" value="DNA-BINDING TRANSCRIPTIONAL ACTIVATOR DEVR_DOSR"/>
    <property type="match status" value="1"/>
</dbReference>
<dbReference type="Gene3D" id="1.10.10.10">
    <property type="entry name" value="Winged helix-like DNA-binding domain superfamily/Winged helix DNA-binding domain"/>
    <property type="match status" value="1"/>
</dbReference>
<evidence type="ECO:0000259" key="4">
    <source>
        <dbReference type="PROSITE" id="PS50043"/>
    </source>
</evidence>
<evidence type="ECO:0000256" key="1">
    <source>
        <dbReference type="ARBA" id="ARBA00023015"/>
    </source>
</evidence>
<gene>
    <name evidence="5" type="ORF">CD30_08510</name>
</gene>
<dbReference type="EMBL" id="JPVQ01000012">
    <property type="protein sequence ID" value="KGR90928.1"/>
    <property type="molecule type" value="Genomic_DNA"/>
</dbReference>
<dbReference type="Pfam" id="PF00196">
    <property type="entry name" value="GerE"/>
    <property type="match status" value="1"/>
</dbReference>
<proteinExistence type="predicted"/>
<keyword evidence="6" id="KW-1185">Reference proteome</keyword>
<dbReference type="PRINTS" id="PR00038">
    <property type="entry name" value="HTHLUXR"/>
</dbReference>
<dbReference type="PROSITE" id="PS50043">
    <property type="entry name" value="HTH_LUXR_2"/>
    <property type="match status" value="1"/>
</dbReference>
<organism evidence="5 6">
    <name type="scientific">Ureibacillus massiliensis 4400831 = CIP 108448 = CCUG 49529</name>
    <dbReference type="NCBI Taxonomy" id="1211035"/>
    <lineage>
        <taxon>Bacteria</taxon>
        <taxon>Bacillati</taxon>
        <taxon>Bacillota</taxon>
        <taxon>Bacilli</taxon>
        <taxon>Bacillales</taxon>
        <taxon>Caryophanaceae</taxon>
        <taxon>Ureibacillus</taxon>
    </lineage>
</organism>
<evidence type="ECO:0000313" key="6">
    <source>
        <dbReference type="Proteomes" id="UP000030595"/>
    </source>
</evidence>
<keyword evidence="1" id="KW-0805">Transcription regulation</keyword>